<evidence type="ECO:0000313" key="2">
    <source>
        <dbReference type="Proteomes" id="UP001341840"/>
    </source>
</evidence>
<evidence type="ECO:0000313" key="1">
    <source>
        <dbReference type="EMBL" id="MED6224930.1"/>
    </source>
</evidence>
<keyword evidence="2" id="KW-1185">Reference proteome</keyword>
<name>A0ABU6ZSF8_9FABA</name>
<gene>
    <name evidence="1" type="ORF">PIB30_088946</name>
</gene>
<accession>A0ABU6ZSF8</accession>
<reference evidence="1 2" key="1">
    <citation type="journal article" date="2023" name="Plants (Basel)">
        <title>Bridging the Gap: Combining Genomics and Transcriptomics Approaches to Understand Stylosanthes scabra, an Orphan Legume from the Brazilian Caatinga.</title>
        <authorList>
            <person name="Ferreira-Neto J.R.C."/>
            <person name="da Silva M.D."/>
            <person name="Binneck E."/>
            <person name="de Melo N.F."/>
            <person name="da Silva R.H."/>
            <person name="de Melo A.L.T.M."/>
            <person name="Pandolfi V."/>
            <person name="Bustamante F.O."/>
            <person name="Brasileiro-Vidal A.C."/>
            <person name="Benko-Iseppon A.M."/>
        </authorList>
    </citation>
    <scope>NUCLEOTIDE SEQUENCE [LARGE SCALE GENOMIC DNA]</scope>
    <source>
        <tissue evidence="1">Leaves</tissue>
    </source>
</reference>
<feature type="non-terminal residue" evidence="1">
    <location>
        <position position="1"/>
    </location>
</feature>
<organism evidence="1 2">
    <name type="scientific">Stylosanthes scabra</name>
    <dbReference type="NCBI Taxonomy" id="79078"/>
    <lineage>
        <taxon>Eukaryota</taxon>
        <taxon>Viridiplantae</taxon>
        <taxon>Streptophyta</taxon>
        <taxon>Embryophyta</taxon>
        <taxon>Tracheophyta</taxon>
        <taxon>Spermatophyta</taxon>
        <taxon>Magnoliopsida</taxon>
        <taxon>eudicotyledons</taxon>
        <taxon>Gunneridae</taxon>
        <taxon>Pentapetalae</taxon>
        <taxon>rosids</taxon>
        <taxon>fabids</taxon>
        <taxon>Fabales</taxon>
        <taxon>Fabaceae</taxon>
        <taxon>Papilionoideae</taxon>
        <taxon>50 kb inversion clade</taxon>
        <taxon>dalbergioids sensu lato</taxon>
        <taxon>Dalbergieae</taxon>
        <taxon>Pterocarpus clade</taxon>
        <taxon>Stylosanthes</taxon>
    </lineage>
</organism>
<sequence length="55" mass="6666">EFEHHNEESDDQYEKGEMTWSQVERTLNNFPMMVFDEELLAKAEEDAYQYFASKK</sequence>
<dbReference type="Proteomes" id="UP001341840">
    <property type="component" value="Unassembled WGS sequence"/>
</dbReference>
<dbReference type="EMBL" id="JASCZI010273498">
    <property type="protein sequence ID" value="MED6224930.1"/>
    <property type="molecule type" value="Genomic_DNA"/>
</dbReference>
<comment type="caution">
    <text evidence="1">The sequence shown here is derived from an EMBL/GenBank/DDBJ whole genome shotgun (WGS) entry which is preliminary data.</text>
</comment>
<protein>
    <submittedName>
        <fullName evidence="1">Uncharacterized protein</fullName>
    </submittedName>
</protein>
<proteinExistence type="predicted"/>